<accession>A0A8S1H344</accession>
<organism evidence="1 2">
    <name type="scientific">Caenorhabditis auriculariae</name>
    <dbReference type="NCBI Taxonomy" id="2777116"/>
    <lineage>
        <taxon>Eukaryota</taxon>
        <taxon>Metazoa</taxon>
        <taxon>Ecdysozoa</taxon>
        <taxon>Nematoda</taxon>
        <taxon>Chromadorea</taxon>
        <taxon>Rhabditida</taxon>
        <taxon>Rhabditina</taxon>
        <taxon>Rhabditomorpha</taxon>
        <taxon>Rhabditoidea</taxon>
        <taxon>Rhabditidae</taxon>
        <taxon>Peloderinae</taxon>
        <taxon>Caenorhabditis</taxon>
    </lineage>
</organism>
<name>A0A8S1H344_9PELO</name>
<keyword evidence="2" id="KW-1185">Reference proteome</keyword>
<dbReference type="AlphaFoldDB" id="A0A8S1H344"/>
<evidence type="ECO:0000313" key="2">
    <source>
        <dbReference type="Proteomes" id="UP000835052"/>
    </source>
</evidence>
<reference evidence="1" key="1">
    <citation type="submission" date="2020-10" db="EMBL/GenBank/DDBJ databases">
        <authorList>
            <person name="Kikuchi T."/>
        </authorList>
    </citation>
    <scope>NUCLEOTIDE SEQUENCE</scope>
    <source>
        <strain evidence="1">NKZ352</strain>
    </source>
</reference>
<gene>
    <name evidence="1" type="ORF">CAUJ_LOCUS5463</name>
</gene>
<protein>
    <submittedName>
        <fullName evidence="1">Uncharacterized protein</fullName>
    </submittedName>
</protein>
<proteinExistence type="predicted"/>
<dbReference type="EMBL" id="CAJGYM010000011">
    <property type="protein sequence ID" value="CAD6189544.1"/>
    <property type="molecule type" value="Genomic_DNA"/>
</dbReference>
<dbReference type="Proteomes" id="UP000835052">
    <property type="component" value="Unassembled WGS sequence"/>
</dbReference>
<comment type="caution">
    <text evidence="1">The sequence shown here is derived from an EMBL/GenBank/DDBJ whole genome shotgun (WGS) entry which is preliminary data.</text>
</comment>
<evidence type="ECO:0000313" key="1">
    <source>
        <dbReference type="EMBL" id="CAD6189544.1"/>
    </source>
</evidence>
<sequence>MKHGYLIIAKRLPNVPKKLEEKIVFRRLFLEIMKDAHRKGKASSLHTTPHVFIYQKNLAATLLNNLAGTDLTLLTSFILKVI</sequence>